<reference evidence="10" key="1">
    <citation type="submission" date="2017-04" db="EMBL/GenBank/DDBJ databases">
        <title>Unexpected and diverse lifestyles within the genus Limnohabitans.</title>
        <authorList>
            <person name="Kasalicky V."/>
            <person name="Mehrshad M."/>
            <person name="Andrei S.-A."/>
            <person name="Salcher M."/>
            <person name="Kratochvilova H."/>
            <person name="Simek K."/>
            <person name="Ghai R."/>
        </authorList>
    </citation>
    <scope>NUCLEOTIDE SEQUENCE [LARGE SCALE GENOMIC DNA]</scope>
    <source>
        <strain evidence="10">II-D5</strain>
    </source>
</reference>
<dbReference type="InterPro" id="IPR029060">
    <property type="entry name" value="PIN-like_dom_sf"/>
</dbReference>
<dbReference type="GO" id="GO:0004540">
    <property type="term" value="F:RNA nuclease activity"/>
    <property type="evidence" value="ECO:0007669"/>
    <property type="project" value="InterPro"/>
</dbReference>
<dbReference type="GO" id="GO:0016787">
    <property type="term" value="F:hydrolase activity"/>
    <property type="evidence" value="ECO:0007669"/>
    <property type="project" value="UniProtKB-KW"/>
</dbReference>
<evidence type="ECO:0000256" key="6">
    <source>
        <dbReference type="ARBA" id="ARBA00022842"/>
    </source>
</evidence>
<comment type="cofactor">
    <cofactor evidence="1 8">
        <name>Mg(2+)</name>
        <dbReference type="ChEBI" id="CHEBI:18420"/>
    </cofactor>
</comment>
<keyword evidence="2 8" id="KW-1277">Toxin-antitoxin system</keyword>
<evidence type="ECO:0000313" key="10">
    <source>
        <dbReference type="EMBL" id="PVE44138.1"/>
    </source>
</evidence>
<dbReference type="InterPro" id="IPR002716">
    <property type="entry name" value="PIN_dom"/>
</dbReference>
<evidence type="ECO:0000256" key="4">
    <source>
        <dbReference type="ARBA" id="ARBA00022723"/>
    </source>
</evidence>
<dbReference type="Pfam" id="PF01850">
    <property type="entry name" value="PIN"/>
    <property type="match status" value="1"/>
</dbReference>
<comment type="similarity">
    <text evidence="7 8">Belongs to the PINc/VapC protein family.</text>
</comment>
<dbReference type="SUPFAM" id="SSF88723">
    <property type="entry name" value="PIN domain-like"/>
    <property type="match status" value="1"/>
</dbReference>
<name>A0A2T7UHP1_9BURK</name>
<keyword evidence="3 8" id="KW-0540">Nuclease</keyword>
<accession>A0A2T7UHP1</accession>
<feature type="binding site" evidence="8">
    <location>
        <position position="107"/>
    </location>
    <ligand>
        <name>Mg(2+)</name>
        <dbReference type="ChEBI" id="CHEBI:18420"/>
    </ligand>
</feature>
<keyword evidence="8" id="KW-0800">Toxin</keyword>
<organism evidence="10 11">
    <name type="scientific">Limnohabitans planktonicus II-D5</name>
    <dbReference type="NCBI Taxonomy" id="1293045"/>
    <lineage>
        <taxon>Bacteria</taxon>
        <taxon>Pseudomonadati</taxon>
        <taxon>Pseudomonadota</taxon>
        <taxon>Betaproteobacteria</taxon>
        <taxon>Burkholderiales</taxon>
        <taxon>Comamonadaceae</taxon>
        <taxon>Limnohabitans</taxon>
    </lineage>
</organism>
<protein>
    <recommendedName>
        <fullName evidence="8">Ribonuclease VapC</fullName>
        <shortName evidence="8">RNase VapC</shortName>
        <ecNumber evidence="8">3.1.-.-</ecNumber>
    </recommendedName>
    <alternativeName>
        <fullName evidence="8">Toxin VapC</fullName>
    </alternativeName>
</protein>
<keyword evidence="5 8" id="KW-0378">Hydrolase</keyword>
<feature type="binding site" evidence="8">
    <location>
        <position position="8"/>
    </location>
    <ligand>
        <name>Mg(2+)</name>
        <dbReference type="ChEBI" id="CHEBI:18420"/>
    </ligand>
</feature>
<comment type="caution">
    <text evidence="10">The sequence shown here is derived from an EMBL/GenBank/DDBJ whole genome shotgun (WGS) entry which is preliminary data.</text>
</comment>
<dbReference type="InterPro" id="IPR022907">
    <property type="entry name" value="VapC_family"/>
</dbReference>
<dbReference type="InterPro" id="IPR050556">
    <property type="entry name" value="Type_II_TA_system_RNase"/>
</dbReference>
<dbReference type="STRING" id="1293045.H663_18935"/>
<evidence type="ECO:0000256" key="8">
    <source>
        <dbReference type="HAMAP-Rule" id="MF_00265"/>
    </source>
</evidence>
<evidence type="ECO:0000256" key="7">
    <source>
        <dbReference type="ARBA" id="ARBA00038093"/>
    </source>
</evidence>
<evidence type="ECO:0000256" key="1">
    <source>
        <dbReference type="ARBA" id="ARBA00001946"/>
    </source>
</evidence>
<dbReference type="RefSeq" id="WP_053176290.1">
    <property type="nucleotide sequence ID" value="NZ_LFYT02000003.1"/>
</dbReference>
<keyword evidence="6 8" id="KW-0460">Magnesium</keyword>
<dbReference type="PANTHER" id="PTHR33653">
    <property type="entry name" value="RIBONUCLEASE VAPC2"/>
    <property type="match status" value="1"/>
</dbReference>
<dbReference type="HAMAP" id="MF_00265">
    <property type="entry name" value="VapC_Nob1"/>
    <property type="match status" value="1"/>
</dbReference>
<dbReference type="EMBL" id="LFYT02000003">
    <property type="protein sequence ID" value="PVE44138.1"/>
    <property type="molecule type" value="Genomic_DNA"/>
</dbReference>
<dbReference type="AlphaFoldDB" id="A0A2T7UHP1"/>
<evidence type="ECO:0000313" key="11">
    <source>
        <dbReference type="Proteomes" id="UP000037507"/>
    </source>
</evidence>
<dbReference type="GO" id="GO:0000287">
    <property type="term" value="F:magnesium ion binding"/>
    <property type="evidence" value="ECO:0007669"/>
    <property type="project" value="UniProtKB-UniRule"/>
</dbReference>
<proteinExistence type="inferred from homology"/>
<evidence type="ECO:0000256" key="5">
    <source>
        <dbReference type="ARBA" id="ARBA00022801"/>
    </source>
</evidence>
<dbReference type="EC" id="3.1.-.-" evidence="8"/>
<feature type="domain" description="PIN" evidence="9">
    <location>
        <begin position="6"/>
        <end position="133"/>
    </location>
</feature>
<sequence length="144" mass="15707">MSAGFLIDTNVLSELMRENPAPQVLAWFAGQNANLMQTSVITQAEILAGIALLPAGKRREAMALAACQIFEEDFLGRCIDFGGQATGRYAMIRAQRQLAGRPIDTADAQIAAIALQANLTLVTRNTKDFEGIDDLQLINPWLHH</sequence>
<evidence type="ECO:0000256" key="3">
    <source>
        <dbReference type="ARBA" id="ARBA00022722"/>
    </source>
</evidence>
<keyword evidence="11" id="KW-1185">Reference proteome</keyword>
<dbReference type="PANTHER" id="PTHR33653:SF1">
    <property type="entry name" value="RIBONUCLEASE VAPC2"/>
    <property type="match status" value="1"/>
</dbReference>
<dbReference type="Proteomes" id="UP000037507">
    <property type="component" value="Unassembled WGS sequence"/>
</dbReference>
<dbReference type="CDD" id="cd18731">
    <property type="entry name" value="PIN_NgFitB-like"/>
    <property type="match status" value="1"/>
</dbReference>
<gene>
    <name evidence="8" type="primary">vapC</name>
    <name evidence="10" type="ORF">H663_004095</name>
</gene>
<evidence type="ECO:0000259" key="9">
    <source>
        <dbReference type="Pfam" id="PF01850"/>
    </source>
</evidence>
<dbReference type="Gene3D" id="3.40.50.1010">
    <property type="entry name" value="5'-nuclease"/>
    <property type="match status" value="1"/>
</dbReference>
<dbReference type="OrthoDB" id="9804823at2"/>
<dbReference type="GO" id="GO:0090729">
    <property type="term" value="F:toxin activity"/>
    <property type="evidence" value="ECO:0007669"/>
    <property type="project" value="UniProtKB-KW"/>
</dbReference>
<comment type="function">
    <text evidence="8">Toxic component of a toxin-antitoxin (TA) system. An RNase.</text>
</comment>
<keyword evidence="4 8" id="KW-0479">Metal-binding</keyword>
<evidence type="ECO:0000256" key="2">
    <source>
        <dbReference type="ARBA" id="ARBA00022649"/>
    </source>
</evidence>